<dbReference type="Proteomes" id="UP000001522">
    <property type="component" value="Chromosome"/>
</dbReference>
<dbReference type="KEGG" id="hms:HMU02870"/>
<name>D3UGC8_HELM1</name>
<evidence type="ECO:0000256" key="7">
    <source>
        <dbReference type="ARBA" id="ARBA00023237"/>
    </source>
</evidence>
<proteinExistence type="predicted"/>
<dbReference type="PROSITE" id="PS51779">
    <property type="entry name" value="POTRA"/>
    <property type="match status" value="3"/>
</dbReference>
<evidence type="ECO:0000256" key="1">
    <source>
        <dbReference type="ARBA" id="ARBA00004370"/>
    </source>
</evidence>
<keyword evidence="2" id="KW-1134">Transmembrane beta strand</keyword>
<dbReference type="RefSeq" id="WP_013022642.1">
    <property type="nucleotide sequence ID" value="NC_013949.1"/>
</dbReference>
<feature type="domain" description="POTRA" evidence="9">
    <location>
        <begin position="10"/>
        <end position="77"/>
    </location>
</feature>
<dbReference type="Pfam" id="PF07244">
    <property type="entry name" value="POTRA"/>
    <property type="match status" value="4"/>
</dbReference>
<evidence type="ECO:0000313" key="10">
    <source>
        <dbReference type="EMBL" id="CBG39549.1"/>
    </source>
</evidence>
<dbReference type="Gene3D" id="2.40.160.50">
    <property type="entry name" value="membrane protein fhac: a member of the omp85/tpsb transporter family"/>
    <property type="match status" value="1"/>
</dbReference>
<sequence>MFLCFSFAEEMIKEVRYDGLVYMSDLLAQEVTGIQKNQPLDDKKLDKAILELYSQGYFRDVYATFDDGILTFHFVEKPRVASIEIKGYGTEQEREGLYKQIGVKKGDVFDDQKLEKAKEILQTVLEVHGYYGTTIQLIKTELSENVYAIIFDVNRGDNIYITKAIYDGRKALSVSDVESLSANKERQFMGWMWGRNNGKLHLQELEYDSMRIQDVYMRHGFLDAKVSAPFLDANFSNFTAHLYYKIDEGRQYTVSDVEVDIDDEVESVSKLKKISRVKVGKIFNIEDLRMDAQLLKQAIADYGHAFAVVSPDLDKNEKEGTVKVIYRIQVGQKVHIGDVIVTGNTRTGDRIIRREILLGPGDTYSLTKILASENALRRLGFFENVKIDQKRTSEHSMDLIVNVSEGRTGELQFGMGYGSYGGLMINGTVSERNLFGTGHNASIYANISTGSGLSYLGIKNAGRSFSGNITLSNPRLFDSYYSASVNIYATYSINYQYVQQNGGFGVSIGKLLTNTLRVGLGYDLNILKTSHFTSPLYERYYASSNRIVGSFDVGGRPIEVRGLWKKDYTLPITSSITPSLSFDNTDDYYFPKNGFIASTYLQFNGLGGDVYNTKVYAKFAAYYHFKRMIGLDLIGRYKVQGGYLFRYNPEGFLPINTTFYLGGVTTVRGFRSGSITPKDQFGLWVGGDGIFTNAVELSYGLLEKAKLRISAWFDYGLLSYRVYEGKSKNLANYKNYGILGTGESAITWRAAVGLALEWVSPMGPIVLVFPIKRFNQQPGDLISNFEFTMGTRF</sequence>
<dbReference type="PIRSF" id="PIRSF006076">
    <property type="entry name" value="OM_assembly_OMP85"/>
    <property type="match status" value="1"/>
</dbReference>
<dbReference type="HOGENOM" id="CLU_007664_1_1_7"/>
<evidence type="ECO:0000256" key="6">
    <source>
        <dbReference type="ARBA" id="ARBA00023136"/>
    </source>
</evidence>
<dbReference type="PANTHER" id="PTHR12815:SF23">
    <property type="entry name" value="OUTER MEMBRANE PROTEIN ASSEMBLY FACTOR BAMA"/>
    <property type="match status" value="1"/>
</dbReference>
<keyword evidence="7" id="KW-0998">Cell outer membrane</keyword>
<dbReference type="NCBIfam" id="TIGR03303">
    <property type="entry name" value="OM_YaeT"/>
    <property type="match status" value="1"/>
</dbReference>
<organism evidence="10 11">
    <name type="scientific">Helicobacter mustelae (strain ATCC 43772 / CCUG 25715 / CIP 103759 / LMG 18044 / NCTC 12198 / R85-136P)</name>
    <name type="common">Campylobacter mustelae</name>
    <dbReference type="NCBI Taxonomy" id="679897"/>
    <lineage>
        <taxon>Bacteria</taxon>
        <taxon>Pseudomonadati</taxon>
        <taxon>Campylobacterota</taxon>
        <taxon>Epsilonproteobacteria</taxon>
        <taxon>Campylobacterales</taxon>
        <taxon>Helicobacteraceae</taxon>
        <taxon>Helicobacter</taxon>
    </lineage>
</organism>
<keyword evidence="6" id="KW-0472">Membrane</keyword>
<dbReference type="InterPro" id="IPR000184">
    <property type="entry name" value="Bac_surfAg_D15"/>
</dbReference>
<dbReference type="eggNOG" id="COG4775">
    <property type="taxonomic scope" value="Bacteria"/>
</dbReference>
<keyword evidence="4" id="KW-0732">Signal</keyword>
<dbReference type="InterPro" id="IPR023707">
    <property type="entry name" value="OM_assembly_BamA"/>
</dbReference>
<evidence type="ECO:0000259" key="9">
    <source>
        <dbReference type="PROSITE" id="PS51779"/>
    </source>
</evidence>
<evidence type="ECO:0000256" key="4">
    <source>
        <dbReference type="ARBA" id="ARBA00022729"/>
    </source>
</evidence>
<keyword evidence="3" id="KW-0812">Transmembrane</keyword>
<dbReference type="InterPro" id="IPR010827">
    <property type="entry name" value="BamA/TamA_POTRA"/>
</dbReference>
<reference evidence="10 11" key="1">
    <citation type="journal article" date="2010" name="BMC Genomics">
        <title>Comparative genomics and proteomics of Helicobacter mustelae, an ulcerogenic and carcinogenic gastric pathogen.</title>
        <authorList>
            <person name="O'Toole P.W."/>
            <person name="Snelling W.J."/>
            <person name="Canchaya C."/>
            <person name="Forde B.M."/>
            <person name="Hardie K.R."/>
            <person name="Josenhans C."/>
            <person name="Graham R.L.J."/>
            <person name="McMullan G."/>
            <person name="Parkhill J."/>
            <person name="Belda E."/>
            <person name="Bentley S.D."/>
        </authorList>
    </citation>
    <scope>NUCLEOTIDE SEQUENCE [LARGE SCALE GENOMIC DNA]</scope>
    <source>
        <strain evidence="11">ATCC 43772 / LMG 18044 / NCTC 12198 / 12198</strain>
    </source>
</reference>
<keyword evidence="5" id="KW-0677">Repeat</keyword>
<accession>D3UGC8</accession>
<dbReference type="EMBL" id="FN555004">
    <property type="protein sequence ID" value="CBG39549.1"/>
    <property type="molecule type" value="Genomic_DNA"/>
</dbReference>
<protein>
    <recommendedName>
        <fullName evidence="8">Outer membrane protein assembly factor BamA</fullName>
    </recommendedName>
</protein>
<dbReference type="PANTHER" id="PTHR12815">
    <property type="entry name" value="SORTING AND ASSEMBLY MACHINERY SAMM50 PROTEIN FAMILY MEMBER"/>
    <property type="match status" value="1"/>
</dbReference>
<keyword evidence="11" id="KW-1185">Reference proteome</keyword>
<evidence type="ECO:0000256" key="3">
    <source>
        <dbReference type="ARBA" id="ARBA00022692"/>
    </source>
</evidence>
<feature type="domain" description="POTRA" evidence="9">
    <location>
        <begin position="252"/>
        <end position="331"/>
    </location>
</feature>
<dbReference type="GO" id="GO:0009279">
    <property type="term" value="C:cell outer membrane"/>
    <property type="evidence" value="ECO:0007669"/>
    <property type="project" value="UniProtKB-UniRule"/>
</dbReference>
<dbReference type="Pfam" id="PF01103">
    <property type="entry name" value="Omp85"/>
    <property type="match status" value="1"/>
</dbReference>
<dbReference type="InterPro" id="IPR039910">
    <property type="entry name" value="D15-like"/>
</dbReference>
<feature type="domain" description="POTRA" evidence="9">
    <location>
        <begin position="334"/>
        <end position="406"/>
    </location>
</feature>
<comment type="subcellular location">
    <subcellularLocation>
        <location evidence="1">Membrane</location>
    </subcellularLocation>
</comment>
<dbReference type="STRING" id="679897.HMU02870"/>
<evidence type="ECO:0000256" key="8">
    <source>
        <dbReference type="NCBIfam" id="TIGR03303"/>
    </source>
</evidence>
<dbReference type="Gene3D" id="3.10.20.310">
    <property type="entry name" value="membrane protein fhac"/>
    <property type="match status" value="5"/>
</dbReference>
<evidence type="ECO:0000313" key="11">
    <source>
        <dbReference type="Proteomes" id="UP000001522"/>
    </source>
</evidence>
<gene>
    <name evidence="10" type="ordered locus">HMU02870</name>
</gene>
<evidence type="ECO:0000256" key="2">
    <source>
        <dbReference type="ARBA" id="ARBA00022452"/>
    </source>
</evidence>
<dbReference type="InterPro" id="IPR034746">
    <property type="entry name" value="POTRA"/>
</dbReference>
<evidence type="ECO:0000256" key="5">
    <source>
        <dbReference type="ARBA" id="ARBA00022737"/>
    </source>
</evidence>
<dbReference type="GO" id="GO:0071709">
    <property type="term" value="P:membrane assembly"/>
    <property type="evidence" value="ECO:0007669"/>
    <property type="project" value="InterPro"/>
</dbReference>
<dbReference type="AlphaFoldDB" id="D3UGC8"/>